<comment type="cofactor">
    <cofactor evidence="1">
        <name>pyridoxal 5'-phosphate</name>
        <dbReference type="ChEBI" id="CHEBI:597326"/>
    </cofactor>
</comment>
<dbReference type="Gene3D" id="3.90.100.10">
    <property type="entry name" value="Orn/Lys/Arg decarboxylase, C-terminal domain"/>
    <property type="match status" value="1"/>
</dbReference>
<reference evidence="4 5" key="1">
    <citation type="submission" date="2019-10" db="EMBL/GenBank/DDBJ databases">
        <title>Whole genome shotgun sequence of Acrocarpospora macrocephala NBRC 16266.</title>
        <authorList>
            <person name="Ichikawa N."/>
            <person name="Kimura A."/>
            <person name="Kitahashi Y."/>
            <person name="Komaki H."/>
            <person name="Oguchi A."/>
        </authorList>
    </citation>
    <scope>NUCLEOTIDE SEQUENCE [LARGE SCALE GENOMIC DNA]</scope>
    <source>
        <strain evidence="4 5">NBRC 16266</strain>
    </source>
</reference>
<dbReference type="RefSeq" id="WP_281356292.1">
    <property type="nucleotide sequence ID" value="NZ_BAAAHL010000040.1"/>
</dbReference>
<keyword evidence="2" id="KW-0663">Pyridoxal phosphate</keyword>
<dbReference type="PANTHER" id="PTHR43277">
    <property type="entry name" value="ARGININE DECARBOXYLASE"/>
    <property type="match status" value="1"/>
</dbReference>
<comment type="caution">
    <text evidence="4">The sequence shown here is derived from an EMBL/GenBank/DDBJ whole genome shotgun (WGS) entry which is preliminary data.</text>
</comment>
<evidence type="ECO:0000313" key="4">
    <source>
        <dbReference type="EMBL" id="GES09578.1"/>
    </source>
</evidence>
<name>A0A5M3WTW6_9ACTN</name>
<evidence type="ECO:0000256" key="1">
    <source>
        <dbReference type="ARBA" id="ARBA00001933"/>
    </source>
</evidence>
<dbReference type="GO" id="GO:0003824">
    <property type="term" value="F:catalytic activity"/>
    <property type="evidence" value="ECO:0007669"/>
    <property type="project" value="InterPro"/>
</dbReference>
<dbReference type="SUPFAM" id="SSF55904">
    <property type="entry name" value="Ornithine decarboxylase C-terminal domain"/>
    <property type="match status" value="1"/>
</dbReference>
<dbReference type="InterPro" id="IPR036633">
    <property type="entry name" value="Prn/Lys/Arg_de-COase_C_sf"/>
</dbReference>
<proteinExistence type="predicted"/>
<gene>
    <name evidence="4" type="ORF">Amac_031740</name>
</gene>
<dbReference type="Proteomes" id="UP000331127">
    <property type="component" value="Unassembled WGS sequence"/>
</dbReference>
<dbReference type="EMBL" id="BLAE01000016">
    <property type="protein sequence ID" value="GES09578.1"/>
    <property type="molecule type" value="Genomic_DNA"/>
</dbReference>
<protein>
    <recommendedName>
        <fullName evidence="3">Orn/Lys/Arg decarboxylase C-terminal domain-containing protein</fullName>
    </recommendedName>
</protein>
<dbReference type="InterPro" id="IPR052357">
    <property type="entry name" value="Orn_Lys_Arg_decarboxylase-I"/>
</dbReference>
<accession>A0A5M3WTW6</accession>
<dbReference type="Pfam" id="PF03711">
    <property type="entry name" value="OKR_DC_1_C"/>
    <property type="match status" value="1"/>
</dbReference>
<keyword evidence="5" id="KW-1185">Reference proteome</keyword>
<dbReference type="PANTHER" id="PTHR43277:SF4">
    <property type="entry name" value="ARGININE DECARBOXYLASE"/>
    <property type="match status" value="1"/>
</dbReference>
<evidence type="ECO:0000313" key="5">
    <source>
        <dbReference type="Proteomes" id="UP000331127"/>
    </source>
</evidence>
<evidence type="ECO:0000259" key="3">
    <source>
        <dbReference type="Pfam" id="PF03711"/>
    </source>
</evidence>
<dbReference type="InterPro" id="IPR008286">
    <property type="entry name" value="Prn/Lys/Arg_de-COase_C"/>
</dbReference>
<sequence>MRIAGNLRLEQIMPPREAFFAEAEQVPVDKAAGRIAAEMLTPYPPGIPAALPGERFTEDVLVYLRTGVCSGMVVPDAMDASLSSVRVVRE</sequence>
<organism evidence="4 5">
    <name type="scientific">Acrocarpospora macrocephala</name>
    <dbReference type="NCBI Taxonomy" id="150177"/>
    <lineage>
        <taxon>Bacteria</taxon>
        <taxon>Bacillati</taxon>
        <taxon>Actinomycetota</taxon>
        <taxon>Actinomycetes</taxon>
        <taxon>Streptosporangiales</taxon>
        <taxon>Streptosporangiaceae</taxon>
        <taxon>Acrocarpospora</taxon>
    </lineage>
</organism>
<evidence type="ECO:0000256" key="2">
    <source>
        <dbReference type="ARBA" id="ARBA00022898"/>
    </source>
</evidence>
<feature type="domain" description="Orn/Lys/Arg decarboxylase C-terminal" evidence="3">
    <location>
        <begin position="12"/>
        <end position="65"/>
    </location>
</feature>
<dbReference type="AlphaFoldDB" id="A0A5M3WTW6"/>